<dbReference type="RefSeq" id="WP_171414533.1">
    <property type="nucleotide sequence ID" value="NZ_JABFOR010000001.1"/>
</dbReference>
<dbReference type="Gene3D" id="1.20.120.450">
    <property type="entry name" value="dinb family like domain"/>
    <property type="match status" value="1"/>
</dbReference>
<protein>
    <submittedName>
        <fullName evidence="2">DinB family protein</fullName>
    </submittedName>
</protein>
<dbReference type="InterPro" id="IPR024775">
    <property type="entry name" value="DinB-like"/>
</dbReference>
<dbReference type="Pfam" id="PF12867">
    <property type="entry name" value="DinB_2"/>
    <property type="match status" value="1"/>
</dbReference>
<evidence type="ECO:0000313" key="3">
    <source>
        <dbReference type="Proteomes" id="UP000552038"/>
    </source>
</evidence>
<dbReference type="Proteomes" id="UP000552038">
    <property type="component" value="Unassembled WGS sequence"/>
</dbReference>
<dbReference type="InterPro" id="IPR034660">
    <property type="entry name" value="DinB/YfiT-like"/>
</dbReference>
<dbReference type="EMBL" id="JABFOR010000001">
    <property type="protein sequence ID" value="NOJ69271.1"/>
    <property type="molecule type" value="Genomic_DNA"/>
</dbReference>
<feature type="domain" description="DinB-like" evidence="1">
    <location>
        <begin position="12"/>
        <end position="139"/>
    </location>
</feature>
<dbReference type="AlphaFoldDB" id="A0AAP6ZWP9"/>
<reference evidence="2 3" key="1">
    <citation type="submission" date="2020-05" db="EMBL/GenBank/DDBJ databases">
        <title>Whole genome sequencing and identification of novel metabolites from Paenibacillus alvei strain JR949.</title>
        <authorList>
            <person name="Rajendhran J."/>
            <person name="Sree Pranav P."/>
            <person name="Mahalakshmi B."/>
            <person name="Karthikeyan R."/>
        </authorList>
    </citation>
    <scope>NUCLEOTIDE SEQUENCE [LARGE SCALE GENOMIC DNA]</scope>
    <source>
        <strain evidence="2 3">JR949</strain>
    </source>
</reference>
<accession>A0AAP6ZWP9</accession>
<dbReference type="SUPFAM" id="SSF109854">
    <property type="entry name" value="DinB/YfiT-like putative metalloenzymes"/>
    <property type="match status" value="1"/>
</dbReference>
<evidence type="ECO:0000259" key="1">
    <source>
        <dbReference type="Pfam" id="PF12867"/>
    </source>
</evidence>
<evidence type="ECO:0000313" key="2">
    <source>
        <dbReference type="EMBL" id="NOJ69271.1"/>
    </source>
</evidence>
<organism evidence="2 3">
    <name type="scientific">Paenibacillus alvei</name>
    <name type="common">Bacillus alvei</name>
    <dbReference type="NCBI Taxonomy" id="44250"/>
    <lineage>
        <taxon>Bacteria</taxon>
        <taxon>Bacillati</taxon>
        <taxon>Bacillota</taxon>
        <taxon>Bacilli</taxon>
        <taxon>Bacillales</taxon>
        <taxon>Paenibacillaceae</taxon>
        <taxon>Paenibacillus</taxon>
    </lineage>
</organism>
<sequence length="156" mass="18417">MDIAYKRSLIHQLDLAVQSIRGIMEQVTDAQLDLQPMPNKRSFRDMLAHLALICAADLHIMNEATQEEMEHFYHIHTPNTIDDMKNTLAKSHRSLVDEMNSWSEAQWMEIKHAYWGTAYSRFEWMLEIVLHLVHHRSQLYTLLCEHASEPKILMFE</sequence>
<proteinExistence type="predicted"/>
<comment type="caution">
    <text evidence="2">The sequence shown here is derived from an EMBL/GenBank/DDBJ whole genome shotgun (WGS) entry which is preliminary data.</text>
</comment>
<name>A0AAP6ZWP9_PAEAL</name>
<gene>
    <name evidence="2" type="ORF">HMI46_01700</name>
</gene>